<keyword evidence="1" id="KW-0812">Transmembrane</keyword>
<dbReference type="Proteomes" id="UP000198775">
    <property type="component" value="Unassembled WGS sequence"/>
</dbReference>
<feature type="transmembrane region" description="Helical" evidence="1">
    <location>
        <begin position="48"/>
        <end position="71"/>
    </location>
</feature>
<dbReference type="AlphaFoldDB" id="A0A1H8DB88"/>
<name>A0A1H8DB88_9EURY</name>
<sequence length="72" mass="7594">MDEILEVAEVAADFGLEGVMAWIVRLIGLLALLAGAGMWLVAEMSLLVLPAALMAVGLVLLVAPSIFLLFLE</sequence>
<keyword evidence="1" id="KW-0472">Membrane</keyword>
<dbReference type="EMBL" id="FOCX01000001">
    <property type="protein sequence ID" value="SEN03818.1"/>
    <property type="molecule type" value="Genomic_DNA"/>
</dbReference>
<feature type="transmembrane region" description="Helical" evidence="1">
    <location>
        <begin position="20"/>
        <end position="41"/>
    </location>
</feature>
<proteinExistence type="predicted"/>
<accession>A0A1H8DB88</accession>
<protein>
    <submittedName>
        <fullName evidence="2">Uncharacterized protein</fullName>
    </submittedName>
</protein>
<gene>
    <name evidence="2" type="ORF">SAMN05216388_1001218</name>
</gene>
<keyword evidence="1" id="KW-1133">Transmembrane helix</keyword>
<keyword evidence="3" id="KW-1185">Reference proteome</keyword>
<reference evidence="3" key="1">
    <citation type="submission" date="2016-10" db="EMBL/GenBank/DDBJ databases">
        <authorList>
            <person name="Varghese N."/>
            <person name="Submissions S."/>
        </authorList>
    </citation>
    <scope>NUCLEOTIDE SEQUENCE [LARGE SCALE GENOMIC DNA]</scope>
    <source>
        <strain evidence="3">IBRC-M 10043</strain>
    </source>
</reference>
<evidence type="ECO:0000256" key="1">
    <source>
        <dbReference type="SAM" id="Phobius"/>
    </source>
</evidence>
<organism evidence="2 3">
    <name type="scientific">Halorientalis persicus</name>
    <dbReference type="NCBI Taxonomy" id="1367881"/>
    <lineage>
        <taxon>Archaea</taxon>
        <taxon>Methanobacteriati</taxon>
        <taxon>Methanobacteriota</taxon>
        <taxon>Stenosarchaea group</taxon>
        <taxon>Halobacteria</taxon>
        <taxon>Halobacteriales</taxon>
        <taxon>Haloarculaceae</taxon>
        <taxon>Halorientalis</taxon>
    </lineage>
</organism>
<dbReference type="RefSeq" id="WP_092656740.1">
    <property type="nucleotide sequence ID" value="NZ_FOCX01000001.1"/>
</dbReference>
<evidence type="ECO:0000313" key="3">
    <source>
        <dbReference type="Proteomes" id="UP000198775"/>
    </source>
</evidence>
<evidence type="ECO:0000313" key="2">
    <source>
        <dbReference type="EMBL" id="SEN03818.1"/>
    </source>
</evidence>